<accession>A0A1I1HJC1</accession>
<dbReference type="InterPro" id="IPR006015">
    <property type="entry name" value="Universal_stress_UspA"/>
</dbReference>
<comment type="similarity">
    <text evidence="1">Belongs to the universal stress protein A family.</text>
</comment>
<gene>
    <name evidence="3" type="ORF">SAMN05660443_1910</name>
</gene>
<reference evidence="3 4" key="1">
    <citation type="submission" date="2016-10" db="EMBL/GenBank/DDBJ databases">
        <authorList>
            <person name="de Groot N.N."/>
        </authorList>
    </citation>
    <scope>NUCLEOTIDE SEQUENCE [LARGE SCALE GENOMIC DNA]</scope>
    <source>
        <strain evidence="3 4">DSM 18438</strain>
    </source>
</reference>
<sequence>MKNVFACIDGSKAAEAVCDAAAWVSQRVDRQLVLLHVLDKSIYPTKTDMSGNLKLGTREHLLDELAELDAKRSKLALEAGKEQLKVAVERVKSQGVETPETRQRHGHFVETLADLQEETRILVIGRQGEEHDNVDEIGGNLESVIRSLSCRILITPPNFKPPEKVLLAYDASETAKKVLYIISRSPLFKGVPIHLLMVGEKSDKNQQQLEEAKKQLEGEGHEGVVAALKSGEVESTLLSYVKEQELGMVIMGAYGHSRIRQFLVGSTTTNLLRQSPVPILLMRQ</sequence>
<dbReference type="Gene3D" id="3.40.50.12370">
    <property type="match status" value="1"/>
</dbReference>
<dbReference type="SUPFAM" id="SSF52402">
    <property type="entry name" value="Adenine nucleotide alpha hydrolases-like"/>
    <property type="match status" value="2"/>
</dbReference>
<organism evidence="3 4">
    <name type="scientific">Marinospirillum celere</name>
    <dbReference type="NCBI Taxonomy" id="1122252"/>
    <lineage>
        <taxon>Bacteria</taxon>
        <taxon>Pseudomonadati</taxon>
        <taxon>Pseudomonadota</taxon>
        <taxon>Gammaproteobacteria</taxon>
        <taxon>Oceanospirillales</taxon>
        <taxon>Oceanospirillaceae</taxon>
        <taxon>Marinospirillum</taxon>
    </lineage>
</organism>
<dbReference type="Proteomes" id="UP000199058">
    <property type="component" value="Unassembled WGS sequence"/>
</dbReference>
<evidence type="ECO:0000256" key="1">
    <source>
        <dbReference type="ARBA" id="ARBA00008791"/>
    </source>
</evidence>
<evidence type="ECO:0000313" key="4">
    <source>
        <dbReference type="Proteomes" id="UP000199058"/>
    </source>
</evidence>
<dbReference type="Pfam" id="PF00582">
    <property type="entry name" value="Usp"/>
    <property type="match status" value="2"/>
</dbReference>
<dbReference type="STRING" id="1122252.SAMN05660443_1910"/>
<dbReference type="InterPro" id="IPR006016">
    <property type="entry name" value="UspA"/>
</dbReference>
<name>A0A1I1HJC1_9GAMM</name>
<evidence type="ECO:0000259" key="2">
    <source>
        <dbReference type="Pfam" id="PF00582"/>
    </source>
</evidence>
<proteinExistence type="inferred from homology"/>
<dbReference type="PRINTS" id="PR01438">
    <property type="entry name" value="UNVRSLSTRESS"/>
</dbReference>
<dbReference type="OrthoDB" id="9804721at2"/>
<dbReference type="EMBL" id="FOLH01000003">
    <property type="protein sequence ID" value="SFC21190.1"/>
    <property type="molecule type" value="Genomic_DNA"/>
</dbReference>
<feature type="domain" description="UspA" evidence="2">
    <location>
        <begin position="197"/>
        <end position="283"/>
    </location>
</feature>
<protein>
    <submittedName>
        <fullName evidence="3">Nucleotide-binding universal stress protein, UspA family</fullName>
    </submittedName>
</protein>
<dbReference type="AlphaFoldDB" id="A0A1I1HJC1"/>
<feature type="domain" description="UspA" evidence="2">
    <location>
        <begin position="1"/>
        <end position="155"/>
    </location>
</feature>
<dbReference type="RefSeq" id="WP_091962561.1">
    <property type="nucleotide sequence ID" value="NZ_FOLH01000003.1"/>
</dbReference>
<dbReference type="CDD" id="cd00293">
    <property type="entry name" value="USP-like"/>
    <property type="match status" value="2"/>
</dbReference>
<evidence type="ECO:0000313" key="3">
    <source>
        <dbReference type="EMBL" id="SFC21190.1"/>
    </source>
</evidence>
<dbReference type="PANTHER" id="PTHR46268:SF6">
    <property type="entry name" value="UNIVERSAL STRESS PROTEIN UP12"/>
    <property type="match status" value="1"/>
</dbReference>
<keyword evidence="4" id="KW-1185">Reference proteome</keyword>
<dbReference type="PANTHER" id="PTHR46268">
    <property type="entry name" value="STRESS RESPONSE PROTEIN NHAX"/>
    <property type="match status" value="1"/>
</dbReference>